<organism evidence="1">
    <name type="scientific">marine sediment metagenome</name>
    <dbReference type="NCBI Taxonomy" id="412755"/>
    <lineage>
        <taxon>unclassified sequences</taxon>
        <taxon>metagenomes</taxon>
        <taxon>ecological metagenomes</taxon>
    </lineage>
</organism>
<dbReference type="InterPro" id="IPR038636">
    <property type="entry name" value="Wzi_sf"/>
</dbReference>
<evidence type="ECO:0000313" key="1">
    <source>
        <dbReference type="EMBL" id="KKL76926.1"/>
    </source>
</evidence>
<comment type="caution">
    <text evidence="1">The sequence shown here is derived from an EMBL/GenBank/DDBJ whole genome shotgun (WGS) entry which is preliminary data.</text>
</comment>
<proteinExistence type="predicted"/>
<sequence length="302" mass="35051">MKPAHWFEFNYYHGWLVSEEVDSNRSYQISSPGAASGTTMRWVYHPKFFATNIFTFTPLRKLNVSVGNSIVYTDFGPHPGYLLPILFYKAVDHSVNAKTDNMNSQMFLDVSSRNIKNLHLYGTWYVDEVNTANMFDPDKHSNLFSWKLGGRLSNFPVQNLSVTGEWTRTNALVFRHYVNTLTYESNRYNMGHYLTDNSREFYFALGYRPVRGLDLRLSWLMAQKGPDHTELNSDRLGIKFLESIEWENQTIAFNARYQIINDAYVFGSWQYSNIEGNDLAKYTHPLFHGKTNTISIGLNFGF</sequence>
<reference evidence="1" key="1">
    <citation type="journal article" date="2015" name="Nature">
        <title>Complex archaea that bridge the gap between prokaryotes and eukaryotes.</title>
        <authorList>
            <person name="Spang A."/>
            <person name="Saw J.H."/>
            <person name="Jorgensen S.L."/>
            <person name="Zaremba-Niedzwiedzka K."/>
            <person name="Martijn J."/>
            <person name="Lind A.E."/>
            <person name="van Eijk R."/>
            <person name="Schleper C."/>
            <person name="Guy L."/>
            <person name="Ettema T.J."/>
        </authorList>
    </citation>
    <scope>NUCLEOTIDE SEQUENCE</scope>
</reference>
<accession>A0A0F9FES0</accession>
<protein>
    <submittedName>
        <fullName evidence="1">Uncharacterized protein</fullName>
    </submittedName>
</protein>
<dbReference type="EMBL" id="LAZR01023901">
    <property type="protein sequence ID" value="KKL76926.1"/>
    <property type="molecule type" value="Genomic_DNA"/>
</dbReference>
<dbReference type="Gene3D" id="2.40.160.130">
    <property type="entry name" value="Capsule assembly protein Wzi"/>
    <property type="match status" value="1"/>
</dbReference>
<dbReference type="AlphaFoldDB" id="A0A0F9FES0"/>
<gene>
    <name evidence="1" type="ORF">LCGC14_2040010</name>
</gene>
<name>A0A0F9FES0_9ZZZZ</name>